<keyword evidence="7" id="KW-0675">Receptor</keyword>
<dbReference type="SUPFAM" id="SSF63712">
    <property type="entry name" value="Nicotinic receptor ligand binding domain-like"/>
    <property type="match status" value="1"/>
</dbReference>
<proteinExistence type="predicted"/>
<keyword evidence="1" id="KW-0813">Transport</keyword>
<evidence type="ECO:0000313" key="14">
    <source>
        <dbReference type="RefSeq" id="XP_013787404.1"/>
    </source>
</evidence>
<evidence type="ECO:0000256" key="4">
    <source>
        <dbReference type="ARBA" id="ARBA00023018"/>
    </source>
</evidence>
<evidence type="ECO:0000256" key="6">
    <source>
        <dbReference type="ARBA" id="ARBA00023136"/>
    </source>
</evidence>
<dbReference type="InterPro" id="IPR036734">
    <property type="entry name" value="Neur_chan_lig-bd_sf"/>
</dbReference>
<evidence type="ECO:0000256" key="5">
    <source>
        <dbReference type="ARBA" id="ARBA00023065"/>
    </source>
</evidence>
<evidence type="ECO:0000256" key="1">
    <source>
        <dbReference type="ARBA" id="ARBA00022448"/>
    </source>
</evidence>
<comment type="subcellular location">
    <subcellularLocation>
        <location evidence="10">Synaptic cell membrane</location>
        <topology evidence="10">Multi-pass membrane protein</topology>
    </subcellularLocation>
</comment>
<evidence type="ECO:0000259" key="12">
    <source>
        <dbReference type="Pfam" id="PF02931"/>
    </source>
</evidence>
<evidence type="ECO:0000256" key="7">
    <source>
        <dbReference type="ARBA" id="ARBA00023170"/>
    </source>
</evidence>
<dbReference type="RefSeq" id="XP_013787404.1">
    <property type="nucleotide sequence ID" value="XM_013931950.2"/>
</dbReference>
<keyword evidence="3" id="KW-0812">Transmembrane</keyword>
<keyword evidence="9" id="KW-0407">Ion channel</keyword>
<evidence type="ECO:0000256" key="9">
    <source>
        <dbReference type="ARBA" id="ARBA00023303"/>
    </source>
</evidence>
<dbReference type="GeneID" id="106471350"/>
<evidence type="ECO:0000256" key="10">
    <source>
        <dbReference type="ARBA" id="ARBA00034099"/>
    </source>
</evidence>
<keyword evidence="4" id="KW-0770">Synapse</keyword>
<dbReference type="Gene3D" id="2.70.170.10">
    <property type="entry name" value="Neurotransmitter-gated ion-channel ligand-binding domain"/>
    <property type="match status" value="1"/>
</dbReference>
<sequence>MLNKIKMKIGLFFFFWSVSVFAVVWSDYTDEQRLRENILKDYKKHIRPVHNESESIQVYVSFIPRHILQMDERTQVLTVEGSLVMEWTDQFLTWKPKNYGSIKVFHLPDHNLWQPDIFLYNSADVGSNVDPRGDTNVLVSYEGLVKWNPPVTFKVYCPTSLRSYPFDRHTCNMKLGSWTFNSNKLNVSSLE</sequence>
<evidence type="ECO:0000256" key="8">
    <source>
        <dbReference type="ARBA" id="ARBA00023286"/>
    </source>
</evidence>
<keyword evidence="11" id="KW-0732">Signal</keyword>
<evidence type="ECO:0000256" key="11">
    <source>
        <dbReference type="SAM" id="SignalP"/>
    </source>
</evidence>
<dbReference type="InterPro" id="IPR006202">
    <property type="entry name" value="Neur_chan_lig-bd"/>
</dbReference>
<evidence type="ECO:0000313" key="13">
    <source>
        <dbReference type="Proteomes" id="UP000694941"/>
    </source>
</evidence>
<keyword evidence="6" id="KW-0472">Membrane</keyword>
<dbReference type="PRINTS" id="PR00252">
    <property type="entry name" value="NRIONCHANNEL"/>
</dbReference>
<accession>A0ABM1BRS4</accession>
<protein>
    <submittedName>
        <fullName evidence="14">Neuronal acetylcholine receptor subunit beta-3-like</fullName>
    </submittedName>
</protein>
<keyword evidence="2" id="KW-1003">Cell membrane</keyword>
<dbReference type="PANTHER" id="PTHR18945">
    <property type="entry name" value="NEUROTRANSMITTER GATED ION CHANNEL"/>
    <property type="match status" value="1"/>
</dbReference>
<name>A0ABM1BRS4_LIMPO</name>
<dbReference type="PRINTS" id="PR00254">
    <property type="entry name" value="NICOTINICR"/>
</dbReference>
<dbReference type="Pfam" id="PF02931">
    <property type="entry name" value="Neur_chan_LBD"/>
    <property type="match status" value="1"/>
</dbReference>
<dbReference type="InterPro" id="IPR002394">
    <property type="entry name" value="Nicotinic_acetylcholine_rcpt"/>
</dbReference>
<keyword evidence="8" id="KW-1071">Ligand-gated ion channel</keyword>
<organism evidence="13 14">
    <name type="scientific">Limulus polyphemus</name>
    <name type="common">Atlantic horseshoe crab</name>
    <dbReference type="NCBI Taxonomy" id="6850"/>
    <lineage>
        <taxon>Eukaryota</taxon>
        <taxon>Metazoa</taxon>
        <taxon>Ecdysozoa</taxon>
        <taxon>Arthropoda</taxon>
        <taxon>Chelicerata</taxon>
        <taxon>Merostomata</taxon>
        <taxon>Xiphosura</taxon>
        <taxon>Limulidae</taxon>
        <taxon>Limulus</taxon>
    </lineage>
</organism>
<feature type="domain" description="Neurotransmitter-gated ion-channel ligand-binding" evidence="12">
    <location>
        <begin position="31"/>
        <end position="188"/>
    </location>
</feature>
<keyword evidence="13" id="KW-1185">Reference proteome</keyword>
<feature type="non-terminal residue" evidence="14">
    <location>
        <position position="191"/>
    </location>
</feature>
<feature type="chain" id="PRO_5046569660" evidence="11">
    <location>
        <begin position="23"/>
        <end position="191"/>
    </location>
</feature>
<reference evidence="14" key="1">
    <citation type="submission" date="2025-08" db="UniProtKB">
        <authorList>
            <consortium name="RefSeq"/>
        </authorList>
    </citation>
    <scope>IDENTIFICATION</scope>
    <source>
        <tissue evidence="14">Muscle</tissue>
    </source>
</reference>
<dbReference type="Proteomes" id="UP000694941">
    <property type="component" value="Unplaced"/>
</dbReference>
<feature type="signal peptide" evidence="11">
    <location>
        <begin position="1"/>
        <end position="22"/>
    </location>
</feature>
<evidence type="ECO:0000256" key="2">
    <source>
        <dbReference type="ARBA" id="ARBA00022475"/>
    </source>
</evidence>
<gene>
    <name evidence="14" type="primary">LOC106471350</name>
</gene>
<dbReference type="InterPro" id="IPR006201">
    <property type="entry name" value="Neur_channel"/>
</dbReference>
<evidence type="ECO:0000256" key="3">
    <source>
        <dbReference type="ARBA" id="ARBA00022692"/>
    </source>
</evidence>
<keyword evidence="5" id="KW-0406">Ion transport</keyword>